<evidence type="ECO:0000256" key="1">
    <source>
        <dbReference type="ARBA" id="ARBA00004651"/>
    </source>
</evidence>
<evidence type="ECO:0000256" key="3">
    <source>
        <dbReference type="ARBA" id="ARBA00022679"/>
    </source>
</evidence>
<keyword evidence="2" id="KW-1003">Cell membrane</keyword>
<dbReference type="PANTHER" id="PTHR22926">
    <property type="entry name" value="PHOSPHO-N-ACETYLMURAMOYL-PENTAPEPTIDE-TRANSFERASE"/>
    <property type="match status" value="1"/>
</dbReference>
<evidence type="ECO:0000259" key="9">
    <source>
        <dbReference type="Pfam" id="PF04932"/>
    </source>
</evidence>
<keyword evidence="7" id="KW-0479">Metal-binding</keyword>
<feature type="transmembrane region" description="Helical" evidence="8">
    <location>
        <begin position="737"/>
        <end position="759"/>
    </location>
</feature>
<dbReference type="EMBL" id="QFFI01000014">
    <property type="protein sequence ID" value="PWG62941.1"/>
    <property type="molecule type" value="Genomic_DNA"/>
</dbReference>
<keyword evidence="11" id="KW-1185">Reference proteome</keyword>
<protein>
    <recommendedName>
        <fullName evidence="9">O-antigen ligase-related domain-containing protein</fullName>
    </recommendedName>
</protein>
<comment type="cofactor">
    <cofactor evidence="7">
        <name>Mg(2+)</name>
        <dbReference type="ChEBI" id="CHEBI:18420"/>
    </cofactor>
</comment>
<feature type="transmembrane region" description="Helical" evidence="8">
    <location>
        <begin position="604"/>
        <end position="624"/>
    </location>
</feature>
<comment type="caution">
    <text evidence="10">The sequence shown here is derived from an EMBL/GenBank/DDBJ whole genome shotgun (WGS) entry which is preliminary data.</text>
</comment>
<keyword evidence="6 8" id="KW-0472">Membrane</keyword>
<evidence type="ECO:0000256" key="7">
    <source>
        <dbReference type="PIRSR" id="PIRSR600715-1"/>
    </source>
</evidence>
<organism evidence="10 11">
    <name type="scientific">Sediminicurvatus halobius</name>
    <dbReference type="NCBI Taxonomy" id="2182432"/>
    <lineage>
        <taxon>Bacteria</taxon>
        <taxon>Pseudomonadati</taxon>
        <taxon>Pseudomonadota</taxon>
        <taxon>Gammaproteobacteria</taxon>
        <taxon>Chromatiales</taxon>
        <taxon>Ectothiorhodospiraceae</taxon>
        <taxon>Sediminicurvatus</taxon>
    </lineage>
</organism>
<evidence type="ECO:0000313" key="10">
    <source>
        <dbReference type="EMBL" id="PWG62941.1"/>
    </source>
</evidence>
<name>A0A2U2N127_9GAMM</name>
<dbReference type="PANTHER" id="PTHR22926:SF3">
    <property type="entry name" value="UNDECAPRENYL-PHOSPHATE ALPHA-N-ACETYLGLUCOSAMINYL 1-PHOSPHATE TRANSFERASE"/>
    <property type="match status" value="1"/>
</dbReference>
<feature type="transmembrane region" description="Helical" evidence="8">
    <location>
        <begin position="212"/>
        <end position="232"/>
    </location>
</feature>
<dbReference type="GO" id="GO:0071555">
    <property type="term" value="P:cell wall organization"/>
    <property type="evidence" value="ECO:0007669"/>
    <property type="project" value="TreeGrafter"/>
</dbReference>
<feature type="transmembrane region" description="Helical" evidence="8">
    <location>
        <begin position="159"/>
        <end position="177"/>
    </location>
</feature>
<feature type="transmembrane region" description="Helical" evidence="8">
    <location>
        <begin position="6"/>
        <end position="22"/>
    </location>
</feature>
<dbReference type="Pfam" id="PF00953">
    <property type="entry name" value="Glycos_transf_4"/>
    <property type="match status" value="1"/>
</dbReference>
<feature type="transmembrane region" description="Helical" evidence="8">
    <location>
        <begin position="321"/>
        <end position="341"/>
    </location>
</feature>
<accession>A0A2U2N127</accession>
<feature type="transmembrane region" description="Helical" evidence="8">
    <location>
        <begin position="70"/>
        <end position="87"/>
    </location>
</feature>
<feature type="transmembrane region" description="Helical" evidence="8">
    <location>
        <begin position="771"/>
        <end position="789"/>
    </location>
</feature>
<dbReference type="GO" id="GO:0005886">
    <property type="term" value="C:plasma membrane"/>
    <property type="evidence" value="ECO:0007669"/>
    <property type="project" value="UniProtKB-SubCell"/>
</dbReference>
<keyword evidence="4 8" id="KW-0812">Transmembrane</keyword>
<reference evidence="10 11" key="1">
    <citation type="submission" date="2018-05" db="EMBL/GenBank/DDBJ databases">
        <title>Spiribacter halobius sp. nov., a moderately halophilic bacterium isolated from marine solar saltern.</title>
        <authorList>
            <person name="Zheng W.-S."/>
            <person name="Lu D.-C."/>
            <person name="Du Z.-J."/>
        </authorList>
    </citation>
    <scope>NUCLEOTIDE SEQUENCE [LARGE SCALE GENOMIC DNA]</scope>
    <source>
        <strain evidence="10 11">E85</strain>
    </source>
</reference>
<feature type="binding site" evidence="7">
    <location>
        <position position="217"/>
    </location>
    <ligand>
        <name>Mg(2+)</name>
        <dbReference type="ChEBI" id="CHEBI:18420"/>
    </ligand>
</feature>
<feature type="transmembrane region" description="Helical" evidence="8">
    <location>
        <begin position="244"/>
        <end position="263"/>
    </location>
</feature>
<evidence type="ECO:0000256" key="8">
    <source>
        <dbReference type="SAM" id="Phobius"/>
    </source>
</evidence>
<dbReference type="GO" id="GO:0046872">
    <property type="term" value="F:metal ion binding"/>
    <property type="evidence" value="ECO:0007669"/>
    <property type="project" value="UniProtKB-KW"/>
</dbReference>
<dbReference type="RefSeq" id="WP_109678690.1">
    <property type="nucleotide sequence ID" value="NZ_CP086615.1"/>
</dbReference>
<dbReference type="GO" id="GO:0016780">
    <property type="term" value="F:phosphotransferase activity, for other substituted phosphate groups"/>
    <property type="evidence" value="ECO:0007669"/>
    <property type="project" value="InterPro"/>
</dbReference>
<feature type="transmembrane region" description="Helical" evidence="8">
    <location>
        <begin position="577"/>
        <end position="597"/>
    </location>
</feature>
<dbReference type="GO" id="GO:0044038">
    <property type="term" value="P:cell wall macromolecule biosynthetic process"/>
    <property type="evidence" value="ECO:0007669"/>
    <property type="project" value="TreeGrafter"/>
</dbReference>
<keyword evidence="3" id="KW-0808">Transferase</keyword>
<gene>
    <name evidence="10" type="ORF">DEM34_10085</name>
</gene>
<feature type="transmembrane region" description="Helical" evidence="8">
    <location>
        <begin position="552"/>
        <end position="571"/>
    </location>
</feature>
<dbReference type="Proteomes" id="UP000245474">
    <property type="component" value="Unassembled WGS sequence"/>
</dbReference>
<feature type="transmembrane region" description="Helical" evidence="8">
    <location>
        <begin position="135"/>
        <end position="152"/>
    </location>
</feature>
<feature type="transmembrane region" description="Helical" evidence="8">
    <location>
        <begin position="460"/>
        <end position="476"/>
    </location>
</feature>
<feature type="domain" description="O-antigen ligase-related" evidence="9">
    <location>
        <begin position="562"/>
        <end position="719"/>
    </location>
</feature>
<evidence type="ECO:0000256" key="6">
    <source>
        <dbReference type="ARBA" id="ARBA00023136"/>
    </source>
</evidence>
<evidence type="ECO:0000313" key="11">
    <source>
        <dbReference type="Proteomes" id="UP000245474"/>
    </source>
</evidence>
<feature type="transmembrane region" description="Helical" evidence="8">
    <location>
        <begin position="99"/>
        <end position="123"/>
    </location>
</feature>
<feature type="transmembrane region" description="Helical" evidence="8">
    <location>
        <begin position="702"/>
        <end position="725"/>
    </location>
</feature>
<evidence type="ECO:0000256" key="2">
    <source>
        <dbReference type="ARBA" id="ARBA00022475"/>
    </source>
</evidence>
<dbReference type="Pfam" id="PF04932">
    <property type="entry name" value="Wzy_C"/>
    <property type="match status" value="1"/>
</dbReference>
<comment type="subcellular location">
    <subcellularLocation>
        <location evidence="1">Cell membrane</location>
        <topology evidence="1">Multi-pass membrane protein</topology>
    </subcellularLocation>
</comment>
<feature type="transmembrane region" description="Helical" evidence="8">
    <location>
        <begin position="183"/>
        <end position="200"/>
    </location>
</feature>
<proteinExistence type="predicted"/>
<feature type="transmembrane region" description="Helical" evidence="8">
    <location>
        <begin position="296"/>
        <end position="315"/>
    </location>
</feature>
<dbReference type="CDD" id="cd06853">
    <property type="entry name" value="GT_WecA_like"/>
    <property type="match status" value="1"/>
</dbReference>
<evidence type="ECO:0000256" key="5">
    <source>
        <dbReference type="ARBA" id="ARBA00022989"/>
    </source>
</evidence>
<keyword evidence="5 8" id="KW-1133">Transmembrane helix</keyword>
<feature type="transmembrane region" description="Helical" evidence="8">
    <location>
        <begin position="43"/>
        <end position="64"/>
    </location>
</feature>
<feature type="transmembrane region" description="Helical" evidence="8">
    <location>
        <begin position="430"/>
        <end position="448"/>
    </location>
</feature>
<dbReference type="InterPro" id="IPR000715">
    <property type="entry name" value="Glycosyl_transferase_4"/>
</dbReference>
<feature type="binding site" evidence="7">
    <location>
        <position position="152"/>
    </location>
    <ligand>
        <name>Mg(2+)</name>
        <dbReference type="ChEBI" id="CHEBI:18420"/>
    </ligand>
</feature>
<sequence length="818" mass="85833">MNLPLLAPLTAFLLSGLAILALRRPAKALGLVDRPGGRKQHHGTVPVIGGVGLLLGFGVASLLLPVALRPYAALYVGLLLLTVCGVVDDACELRSGSKLLAQFVAAVLMVGWGGMQLAAIGIMPGSSAPMDLGGWAIPLTFLAVVGFVNALNMLDGADGVAGGVAFVMLVWLGIAGVLAGAEAMPGLALTLAAAVAAFLVHNMRNPWRRKAGVFLGDAGSMALGFAIAWFAVEASQLPGARVSPAGIAWIVALPVVDTLSLMVRRLVKGRSPFAADREHLHHVFQRAGYSVAQTSYALTLVAAAFGAVGVLGSLAGVPDVLLALGLVAVGVAHYVFIRRAWRTMRALRRLHGWASQAPGGRPRSFAPGSVSRWLVPPVVGWRRRVALGGVYLLLFSLPLGLTGVRMGFALVLLATLSALPPLWRDLRRLPAAWVALALAALIVLRGLLGPGQGVPSAWDFLWVSGPLSLVVGWWLAGARSHWLWCFLTLIAGGSVAFALQADWRALESGRFGNPWDWGMPSVTGFVTAAVIVTLLGGIIAGLRRLGRGWRPLVVLVGFGAMTVPVVIVLVGTQYTTGWLGALAGAVVIALAAIVFGVSRRQWMGFVGGAAFLLALAVGMWTAVIGNPGPSRDAFAQPLQAVALYLGGEAALAERTHAPTAQRLDLWRATVTRVAERPLTGWGHGGLPEQARRAGDYGNLQSVYGATALAFGLPGLLLFAVLFVLLLRELLAVAREQLWPIAWVLAALGAGAAIHAMLVLSLQIHEPASRTVIVMVTAVYAAAMFQRRWLAEQMPARAMRPAAAPRLRAVAGRRTGTDG</sequence>
<keyword evidence="7" id="KW-0460">Magnesium</keyword>
<evidence type="ECO:0000256" key="4">
    <source>
        <dbReference type="ARBA" id="ARBA00022692"/>
    </source>
</evidence>
<dbReference type="OrthoDB" id="9783652at2"/>
<dbReference type="GO" id="GO:0009103">
    <property type="term" value="P:lipopolysaccharide biosynthetic process"/>
    <property type="evidence" value="ECO:0007669"/>
    <property type="project" value="TreeGrafter"/>
</dbReference>
<feature type="transmembrane region" description="Helical" evidence="8">
    <location>
        <begin position="521"/>
        <end position="540"/>
    </location>
</feature>
<dbReference type="AlphaFoldDB" id="A0A2U2N127"/>
<dbReference type="InterPro" id="IPR007016">
    <property type="entry name" value="O-antigen_ligase-rel_domated"/>
</dbReference>